<name>A0A9Q1IBK9_SYNKA</name>
<dbReference type="AlphaFoldDB" id="A0A9Q1IBK9"/>
<keyword evidence="3" id="KW-1185">Reference proteome</keyword>
<protein>
    <submittedName>
        <fullName evidence="2">Uncharacterized protein</fullName>
    </submittedName>
</protein>
<evidence type="ECO:0000313" key="2">
    <source>
        <dbReference type="EMBL" id="KAJ8333659.1"/>
    </source>
</evidence>
<feature type="region of interest" description="Disordered" evidence="1">
    <location>
        <begin position="33"/>
        <end position="59"/>
    </location>
</feature>
<evidence type="ECO:0000256" key="1">
    <source>
        <dbReference type="SAM" id="MobiDB-lite"/>
    </source>
</evidence>
<gene>
    <name evidence="2" type="ORF">SKAU_G00409780</name>
</gene>
<sequence>MENNPLSIIPVLSCSYSAGVVTQNATPAVELATEPQTGRRPSVRKKKTLGRKDRARGVFSTSLSEMPQGRVSFRSALLNSPLGFLPLLSFSAATNFNG</sequence>
<evidence type="ECO:0000313" key="3">
    <source>
        <dbReference type="Proteomes" id="UP001152622"/>
    </source>
</evidence>
<dbReference type="Proteomes" id="UP001152622">
    <property type="component" value="Chromosome 22"/>
</dbReference>
<proteinExistence type="predicted"/>
<organism evidence="2 3">
    <name type="scientific">Synaphobranchus kaupii</name>
    <name type="common">Kaup's arrowtooth eel</name>
    <dbReference type="NCBI Taxonomy" id="118154"/>
    <lineage>
        <taxon>Eukaryota</taxon>
        <taxon>Metazoa</taxon>
        <taxon>Chordata</taxon>
        <taxon>Craniata</taxon>
        <taxon>Vertebrata</taxon>
        <taxon>Euteleostomi</taxon>
        <taxon>Actinopterygii</taxon>
        <taxon>Neopterygii</taxon>
        <taxon>Teleostei</taxon>
        <taxon>Anguilliformes</taxon>
        <taxon>Synaphobranchidae</taxon>
        <taxon>Synaphobranchus</taxon>
    </lineage>
</organism>
<reference evidence="2" key="1">
    <citation type="journal article" date="2023" name="Science">
        <title>Genome structures resolve the early diversification of teleost fishes.</title>
        <authorList>
            <person name="Parey E."/>
            <person name="Louis A."/>
            <person name="Montfort J."/>
            <person name="Bouchez O."/>
            <person name="Roques C."/>
            <person name="Iampietro C."/>
            <person name="Lluch J."/>
            <person name="Castinel A."/>
            <person name="Donnadieu C."/>
            <person name="Desvignes T."/>
            <person name="Floi Bucao C."/>
            <person name="Jouanno E."/>
            <person name="Wen M."/>
            <person name="Mejri S."/>
            <person name="Dirks R."/>
            <person name="Jansen H."/>
            <person name="Henkel C."/>
            <person name="Chen W.J."/>
            <person name="Zahm M."/>
            <person name="Cabau C."/>
            <person name="Klopp C."/>
            <person name="Thompson A.W."/>
            <person name="Robinson-Rechavi M."/>
            <person name="Braasch I."/>
            <person name="Lecointre G."/>
            <person name="Bobe J."/>
            <person name="Postlethwait J.H."/>
            <person name="Berthelot C."/>
            <person name="Roest Crollius H."/>
            <person name="Guiguen Y."/>
        </authorList>
    </citation>
    <scope>NUCLEOTIDE SEQUENCE</scope>
    <source>
        <strain evidence="2">WJC10195</strain>
    </source>
</reference>
<accession>A0A9Q1IBK9</accession>
<comment type="caution">
    <text evidence="2">The sequence shown here is derived from an EMBL/GenBank/DDBJ whole genome shotgun (WGS) entry which is preliminary data.</text>
</comment>
<dbReference type="EMBL" id="JAINUF010000022">
    <property type="protein sequence ID" value="KAJ8333659.1"/>
    <property type="molecule type" value="Genomic_DNA"/>
</dbReference>